<feature type="transmembrane region" description="Helical" evidence="1">
    <location>
        <begin position="85"/>
        <end position="108"/>
    </location>
</feature>
<keyword evidence="1" id="KW-0472">Membrane</keyword>
<feature type="transmembrane region" description="Helical" evidence="1">
    <location>
        <begin position="54"/>
        <end position="73"/>
    </location>
</feature>
<evidence type="ECO:0000313" key="3">
    <source>
        <dbReference type="EMBL" id="CEJ59030.1"/>
    </source>
</evidence>
<dbReference type="Proteomes" id="UP000190744">
    <property type="component" value="Unassembled WGS sequence"/>
</dbReference>
<dbReference type="OrthoDB" id="405906at2759"/>
<reference evidence="4" key="4">
    <citation type="submission" date="2015-09" db="EMBL/GenBank/DDBJ databases">
        <authorList>
            <person name="Jackson K.R."/>
            <person name="Lunt B.L."/>
            <person name="Fisher J.N.B."/>
            <person name="Gardner A.V."/>
            <person name="Bailey M.E."/>
            <person name="Deus L.M."/>
            <person name="Earl A.S."/>
            <person name="Gibby P.D."/>
            <person name="Hartmann K.A."/>
            <person name="Liu J.E."/>
            <person name="Manci A.M."/>
            <person name="Nielsen D.A."/>
            <person name="Solomon M.B."/>
            <person name="Breakwell D.P."/>
            <person name="Burnett S.H."/>
            <person name="Grose J.H."/>
        </authorList>
    </citation>
    <scope>NUCLEOTIDE SEQUENCE [LARGE SCALE GENOMIC DNA]</scope>
    <source>
        <strain evidence="4">LaBioMMi 136</strain>
    </source>
</reference>
<dbReference type="AlphaFoldDB" id="A0A0F7TUF9"/>
<evidence type="ECO:0000313" key="4">
    <source>
        <dbReference type="EMBL" id="OOQ85291.1"/>
    </source>
</evidence>
<dbReference type="EMBL" id="CDHK01000006">
    <property type="protein sequence ID" value="CEJ59030.1"/>
    <property type="molecule type" value="Genomic_DNA"/>
</dbReference>
<dbReference type="EMBL" id="LJBN01000169">
    <property type="protein sequence ID" value="OOQ85291.1"/>
    <property type="molecule type" value="Genomic_DNA"/>
</dbReference>
<name>A0A0F7TUF9_PENBI</name>
<feature type="transmembrane region" description="Helical" evidence="1">
    <location>
        <begin position="207"/>
        <end position="227"/>
    </location>
</feature>
<evidence type="ECO:0000256" key="1">
    <source>
        <dbReference type="SAM" id="Phobius"/>
    </source>
</evidence>
<evidence type="ECO:0000313" key="5">
    <source>
        <dbReference type="Proteomes" id="UP000042958"/>
    </source>
</evidence>
<reference evidence="5" key="2">
    <citation type="journal article" date="2015" name="Genome Announc.">
        <title>Draft genome sequence of the fungus Penicillium brasilianum MG11.</title>
        <authorList>
            <person name="Horn F."/>
            <person name="Linde J."/>
            <person name="Mattern D.J."/>
            <person name="Walther G."/>
            <person name="Guthke R."/>
            <person name="Brakhage A.A."/>
            <person name="Valiante V."/>
        </authorList>
    </citation>
    <scope>NUCLEOTIDE SEQUENCE [LARGE SCALE GENOMIC DNA]</scope>
    <source>
        <strain evidence="5">MG11</strain>
    </source>
</reference>
<dbReference type="PANTHER" id="PTHR37013:SF5">
    <property type="entry name" value="INTEGRAL MEMBRANE PROTEIN"/>
    <property type="match status" value="1"/>
</dbReference>
<dbReference type="PANTHER" id="PTHR37013">
    <property type="entry name" value="INTEGRAL MEMBRANE PROTEIN (AFU_ORTHOLOGUE AFUA_1G05950)-RELATED"/>
    <property type="match status" value="1"/>
</dbReference>
<keyword evidence="1" id="KW-0812">Transmembrane</keyword>
<organism evidence="3 5">
    <name type="scientific">Penicillium brasilianum</name>
    <dbReference type="NCBI Taxonomy" id="104259"/>
    <lineage>
        <taxon>Eukaryota</taxon>
        <taxon>Fungi</taxon>
        <taxon>Dikarya</taxon>
        <taxon>Ascomycota</taxon>
        <taxon>Pezizomycotina</taxon>
        <taxon>Eurotiomycetes</taxon>
        <taxon>Eurotiomycetidae</taxon>
        <taxon>Eurotiales</taxon>
        <taxon>Aspergillaceae</taxon>
        <taxon>Penicillium</taxon>
    </lineage>
</organism>
<feature type="transmembrane region" description="Helical" evidence="1">
    <location>
        <begin position="120"/>
        <end position="146"/>
    </location>
</feature>
<accession>A0A0F7TUF9</accession>
<dbReference type="InterPro" id="IPR056120">
    <property type="entry name" value="DUF7703"/>
</dbReference>
<sequence length="323" mass="36492">MSQAHAPLSDDGDGTYSGQNLVLILSIVTLLGLAIYNSIELVILILCTFRRWRGLYFWSLLLSGLLGVVPQAVSFLLKDLALAPLWFSLTLSTIGWYFMVTGQAVVLYSRLNLLVNDPSVLRRVLIMIITNAIILHVPTTILTYGSNFAKSNKAVWQHGYDIMERIELVGFSVQEMVISYLYVVQVIRNLRIVPPNSRIHKVHRKTLHYVLAINVFLILLDVVLLIMEFTNRYTIQTALKSLVYSIKLKLEFAVLNRLICLVRPEQVTSDDYWQPSPSPSPRTANGLGHEMTDFGGFSRVESCDTAAVRHARTQVVRINKAFQ</sequence>
<dbReference type="STRING" id="104259.A0A0F7TUF9"/>
<proteinExistence type="predicted"/>
<reference evidence="3" key="1">
    <citation type="submission" date="2014-11" db="EMBL/GenBank/DDBJ databases">
        <authorList>
            <person name="Zhu J."/>
            <person name="Qi W."/>
            <person name="Song R."/>
        </authorList>
    </citation>
    <scope>NUCLEOTIDE SEQUENCE [LARGE SCALE GENOMIC DNA]</scope>
</reference>
<keyword evidence="1" id="KW-1133">Transmembrane helix</keyword>
<feature type="transmembrane region" description="Helical" evidence="1">
    <location>
        <begin position="20"/>
        <end position="47"/>
    </location>
</feature>
<reference evidence="6" key="3">
    <citation type="submission" date="2015-09" db="EMBL/GenBank/DDBJ databases">
        <authorList>
            <person name="Fill T.P."/>
            <person name="Baretta J.F."/>
            <person name="de Almeida L.G."/>
            <person name="Rocha M."/>
            <person name="de Souza D.H."/>
            <person name="Malavazi I."/>
            <person name="Cerdeira L.T."/>
            <person name="Hong H."/>
            <person name="Samborskyy M."/>
            <person name="de Vasconcelos A.T."/>
            <person name="Leadlay P."/>
            <person name="Rodrigues-Filho E."/>
        </authorList>
    </citation>
    <scope>NUCLEOTIDE SEQUENCE [LARGE SCALE GENOMIC DNA]</scope>
    <source>
        <strain evidence="6">LaBioMMi 136</strain>
    </source>
</reference>
<feature type="domain" description="DUF7703" evidence="2">
    <location>
        <begin position="26"/>
        <end position="263"/>
    </location>
</feature>
<dbReference type="Proteomes" id="UP000042958">
    <property type="component" value="Unassembled WGS sequence"/>
</dbReference>
<dbReference type="Pfam" id="PF24802">
    <property type="entry name" value="DUF7703"/>
    <property type="match status" value="1"/>
</dbReference>
<evidence type="ECO:0000259" key="2">
    <source>
        <dbReference type="Pfam" id="PF24802"/>
    </source>
</evidence>
<keyword evidence="5" id="KW-1185">Reference proteome</keyword>
<evidence type="ECO:0000313" key="6">
    <source>
        <dbReference type="Proteomes" id="UP000190744"/>
    </source>
</evidence>
<protein>
    <submittedName>
        <fullName evidence="4">Integral membrane protein</fullName>
    </submittedName>
</protein>
<gene>
    <name evidence="4" type="ORF">PEBR_26511</name>
    <name evidence="3" type="ORF">PMG11_07667</name>
</gene>
<feature type="transmembrane region" description="Helical" evidence="1">
    <location>
        <begin position="166"/>
        <end position="187"/>
    </location>
</feature>